<dbReference type="Pfam" id="PF01479">
    <property type="entry name" value="S4"/>
    <property type="match status" value="1"/>
</dbReference>
<evidence type="ECO:0000259" key="2">
    <source>
        <dbReference type="SMART" id="SM00363"/>
    </source>
</evidence>
<dbReference type="Proteomes" id="UP001595456">
    <property type="component" value="Unassembled WGS sequence"/>
</dbReference>
<dbReference type="InterPro" id="IPR036986">
    <property type="entry name" value="S4_RNA-bd_sf"/>
</dbReference>
<dbReference type="Gene3D" id="3.10.290.10">
    <property type="entry name" value="RNA-binding S4 domain"/>
    <property type="match status" value="1"/>
</dbReference>
<feature type="domain" description="RNA-binding S4" evidence="2">
    <location>
        <begin position="1"/>
        <end position="63"/>
    </location>
</feature>
<comment type="caution">
    <text evidence="3">The sequence shown here is derived from an EMBL/GenBank/DDBJ whole genome shotgun (WGS) entry which is preliminary data.</text>
</comment>
<keyword evidence="4" id="KW-1185">Reference proteome</keyword>
<dbReference type="SMART" id="SM00363">
    <property type="entry name" value="S4"/>
    <property type="match status" value="1"/>
</dbReference>
<evidence type="ECO:0000313" key="4">
    <source>
        <dbReference type="Proteomes" id="UP001595456"/>
    </source>
</evidence>
<gene>
    <name evidence="3" type="ORF">ACFODU_02105</name>
</gene>
<evidence type="ECO:0000313" key="3">
    <source>
        <dbReference type="EMBL" id="MFC3096594.1"/>
    </source>
</evidence>
<proteinExistence type="predicted"/>
<organism evidence="3 4">
    <name type="scientific">Alteraurantiacibacter palmitatis</name>
    <dbReference type="NCBI Taxonomy" id="2054628"/>
    <lineage>
        <taxon>Bacteria</taxon>
        <taxon>Pseudomonadati</taxon>
        <taxon>Pseudomonadota</taxon>
        <taxon>Alphaproteobacteria</taxon>
        <taxon>Sphingomonadales</taxon>
        <taxon>Erythrobacteraceae</taxon>
        <taxon>Alteraurantiacibacter</taxon>
    </lineage>
</organism>
<name>A0ABV7E1J3_9SPHN</name>
<dbReference type="RefSeq" id="WP_336925573.1">
    <property type="nucleotide sequence ID" value="NZ_JBANRO010000004.1"/>
</dbReference>
<dbReference type="EMBL" id="JBHRST010000002">
    <property type="protein sequence ID" value="MFC3096594.1"/>
    <property type="molecule type" value="Genomic_DNA"/>
</dbReference>
<dbReference type="SUPFAM" id="SSF55174">
    <property type="entry name" value="Alpha-L RNA-binding motif"/>
    <property type="match status" value="1"/>
</dbReference>
<dbReference type="InterPro" id="IPR002942">
    <property type="entry name" value="S4_RNA-bd"/>
</dbReference>
<accession>A0ABV7E1J3</accession>
<keyword evidence="1" id="KW-0694">RNA-binding</keyword>
<sequence>MRLDLLLVRLRFAGSRQLAQDWITAGHMRRNGQRVVKANQPVAPGDVLTLPMRHYVRVIEILALPLRRGPPSEAQGCYRVLDAGAPIAIAGNHVPQAMESAADRIEGKSLT</sequence>
<dbReference type="CDD" id="cd00165">
    <property type="entry name" value="S4"/>
    <property type="match status" value="1"/>
</dbReference>
<protein>
    <submittedName>
        <fullName evidence="3">S4 domain-containing protein</fullName>
    </submittedName>
</protein>
<dbReference type="PROSITE" id="PS50889">
    <property type="entry name" value="S4"/>
    <property type="match status" value="1"/>
</dbReference>
<reference evidence="4" key="1">
    <citation type="journal article" date="2019" name="Int. J. Syst. Evol. Microbiol.">
        <title>The Global Catalogue of Microorganisms (GCM) 10K type strain sequencing project: providing services to taxonomists for standard genome sequencing and annotation.</title>
        <authorList>
            <consortium name="The Broad Institute Genomics Platform"/>
            <consortium name="The Broad Institute Genome Sequencing Center for Infectious Disease"/>
            <person name="Wu L."/>
            <person name="Ma J."/>
        </authorList>
    </citation>
    <scope>NUCLEOTIDE SEQUENCE [LARGE SCALE GENOMIC DNA]</scope>
    <source>
        <strain evidence="4">KCTC 52607</strain>
    </source>
</reference>
<evidence type="ECO:0000256" key="1">
    <source>
        <dbReference type="PROSITE-ProRule" id="PRU00182"/>
    </source>
</evidence>